<dbReference type="InterPro" id="IPR027417">
    <property type="entry name" value="P-loop_NTPase"/>
</dbReference>
<evidence type="ECO:0000313" key="1">
    <source>
        <dbReference type="EMBL" id="KAA0064088.1"/>
    </source>
</evidence>
<dbReference type="EMBL" id="SSTE01001955">
    <property type="protein sequence ID" value="KAA0064088.1"/>
    <property type="molecule type" value="Genomic_DNA"/>
</dbReference>
<dbReference type="STRING" id="1194695.A0A5D3D4M2"/>
<evidence type="ECO:0000313" key="4">
    <source>
        <dbReference type="Proteomes" id="UP000321947"/>
    </source>
</evidence>
<organism evidence="2 4">
    <name type="scientific">Cucumis melo var. makuwa</name>
    <name type="common">Oriental melon</name>
    <dbReference type="NCBI Taxonomy" id="1194695"/>
    <lineage>
        <taxon>Eukaryota</taxon>
        <taxon>Viridiplantae</taxon>
        <taxon>Streptophyta</taxon>
        <taxon>Embryophyta</taxon>
        <taxon>Tracheophyta</taxon>
        <taxon>Spermatophyta</taxon>
        <taxon>Magnoliopsida</taxon>
        <taxon>eudicotyledons</taxon>
        <taxon>Gunneridae</taxon>
        <taxon>Pentapetalae</taxon>
        <taxon>rosids</taxon>
        <taxon>fabids</taxon>
        <taxon>Cucurbitales</taxon>
        <taxon>Cucurbitaceae</taxon>
        <taxon>Benincaseae</taxon>
        <taxon>Cucumis</taxon>
    </lineage>
</organism>
<dbReference type="Proteomes" id="UP000321393">
    <property type="component" value="Unassembled WGS sequence"/>
</dbReference>
<name>A0A5D3D4M2_CUCMM</name>
<accession>A0A5D3D4M2</accession>
<dbReference type="Gene3D" id="3.40.50.300">
    <property type="entry name" value="P-loop containing nucleotide triphosphate hydrolases"/>
    <property type="match status" value="1"/>
</dbReference>
<dbReference type="AlphaFoldDB" id="A0A5D3D4M2"/>
<protein>
    <submittedName>
        <fullName evidence="2">Mitochondrial Rho GTPase 2</fullName>
    </submittedName>
</protein>
<evidence type="ECO:0000313" key="2">
    <source>
        <dbReference type="EMBL" id="TYK18493.1"/>
    </source>
</evidence>
<evidence type="ECO:0000313" key="3">
    <source>
        <dbReference type="Proteomes" id="UP000321393"/>
    </source>
</evidence>
<dbReference type="EMBL" id="SSTD01007725">
    <property type="protein sequence ID" value="TYK18493.1"/>
    <property type="molecule type" value="Genomic_DNA"/>
</dbReference>
<proteinExistence type="predicted"/>
<dbReference type="SUPFAM" id="SSF52540">
    <property type="entry name" value="P-loop containing nucleoside triphosphate hydrolases"/>
    <property type="match status" value="1"/>
</dbReference>
<dbReference type="OrthoDB" id="10020961at2759"/>
<comment type="caution">
    <text evidence="2">The sequence shown here is derived from an EMBL/GenBank/DDBJ whole genome shotgun (WGS) entry which is preliminary data.</text>
</comment>
<sequence length="80" mass="8158">MAAKTGVRTSVRIVVAGDRGTGKSSLIAAAATESFPDNVPSVLPPTHLPADFYADGVPLTIIDSSSRYATAPVSVSVISE</sequence>
<reference evidence="3 4" key="1">
    <citation type="submission" date="2019-08" db="EMBL/GenBank/DDBJ databases">
        <title>Draft genome sequences of two oriental melons (Cucumis melo L. var makuwa).</title>
        <authorList>
            <person name="Kwon S.-Y."/>
        </authorList>
    </citation>
    <scope>NUCLEOTIDE SEQUENCE [LARGE SCALE GENOMIC DNA]</scope>
    <source>
        <strain evidence="4">cv. Chang Bougi</strain>
        <strain evidence="3">cv. SW 3</strain>
        <tissue evidence="2">Leaf</tissue>
    </source>
</reference>
<gene>
    <name evidence="2" type="ORF">E5676_scaffold2032G00100</name>
    <name evidence="1" type="ORF">E6C27_scaffold99G001000</name>
</gene>
<dbReference type="Proteomes" id="UP000321947">
    <property type="component" value="Unassembled WGS sequence"/>
</dbReference>